<feature type="domain" description="Aldehyde dehydrogenase" evidence="5">
    <location>
        <begin position="20"/>
        <end position="479"/>
    </location>
</feature>
<dbReference type="EMBL" id="FNFH01000002">
    <property type="protein sequence ID" value="SDJ83318.1"/>
    <property type="molecule type" value="Genomic_DNA"/>
</dbReference>
<dbReference type="Gene3D" id="3.40.605.10">
    <property type="entry name" value="Aldehyde Dehydrogenase, Chain A, domain 1"/>
    <property type="match status" value="1"/>
</dbReference>
<evidence type="ECO:0000313" key="6">
    <source>
        <dbReference type="EMBL" id="SDJ83318.1"/>
    </source>
</evidence>
<keyword evidence="7" id="KW-1185">Reference proteome</keyword>
<proteinExistence type="inferred from homology"/>
<dbReference type="FunFam" id="3.40.309.10:FF:000004">
    <property type="entry name" value="Succinate-semialdehyde dehydrogenase I"/>
    <property type="match status" value="1"/>
</dbReference>
<organism evidence="6 7">
    <name type="scientific">Microbulbifer yueqingensis</name>
    <dbReference type="NCBI Taxonomy" id="658219"/>
    <lineage>
        <taxon>Bacteria</taxon>
        <taxon>Pseudomonadati</taxon>
        <taxon>Pseudomonadota</taxon>
        <taxon>Gammaproteobacteria</taxon>
        <taxon>Cellvibrionales</taxon>
        <taxon>Microbulbiferaceae</taxon>
        <taxon>Microbulbifer</taxon>
    </lineage>
</organism>
<reference evidence="7" key="1">
    <citation type="submission" date="2016-10" db="EMBL/GenBank/DDBJ databases">
        <authorList>
            <person name="Varghese N."/>
            <person name="Submissions S."/>
        </authorList>
    </citation>
    <scope>NUCLEOTIDE SEQUENCE [LARGE SCALE GENOMIC DNA]</scope>
    <source>
        <strain evidence="7">CGMCC 1.10658</strain>
    </source>
</reference>
<evidence type="ECO:0000256" key="4">
    <source>
        <dbReference type="RuleBase" id="RU003345"/>
    </source>
</evidence>
<dbReference type="InterPro" id="IPR016161">
    <property type="entry name" value="Ald_DH/histidinol_DH"/>
</dbReference>
<evidence type="ECO:0000313" key="7">
    <source>
        <dbReference type="Proteomes" id="UP000199305"/>
    </source>
</evidence>
<evidence type="ECO:0000256" key="2">
    <source>
        <dbReference type="ARBA" id="ARBA00023002"/>
    </source>
</evidence>
<dbReference type="PANTHER" id="PTHR43353:SF5">
    <property type="entry name" value="SUCCINATE-SEMIALDEHYDE DEHYDROGENASE, MITOCHONDRIAL"/>
    <property type="match status" value="1"/>
</dbReference>
<dbReference type="GO" id="GO:0004777">
    <property type="term" value="F:succinate-semialdehyde dehydrogenase (NAD+) activity"/>
    <property type="evidence" value="ECO:0007669"/>
    <property type="project" value="TreeGrafter"/>
</dbReference>
<dbReference type="InterPro" id="IPR016163">
    <property type="entry name" value="Ald_DH_C"/>
</dbReference>
<dbReference type="RefSeq" id="WP_091509082.1">
    <property type="nucleotide sequence ID" value="NZ_FNFH01000002.1"/>
</dbReference>
<name>A0A1G8WY39_9GAMM</name>
<dbReference type="GO" id="GO:0005829">
    <property type="term" value="C:cytosol"/>
    <property type="evidence" value="ECO:0007669"/>
    <property type="project" value="TreeGrafter"/>
</dbReference>
<dbReference type="InterPro" id="IPR015590">
    <property type="entry name" value="Aldehyde_DH_dom"/>
</dbReference>
<dbReference type="OrthoDB" id="5887723at2"/>
<dbReference type="NCBIfam" id="TIGR01780">
    <property type="entry name" value="SSADH"/>
    <property type="match status" value="1"/>
</dbReference>
<dbReference type="STRING" id="658219.SAMN05216212_0899"/>
<dbReference type="InterPro" id="IPR016160">
    <property type="entry name" value="Ald_DH_CS_CYS"/>
</dbReference>
<keyword evidence="2 4" id="KW-0560">Oxidoreductase</keyword>
<dbReference type="Pfam" id="PF00171">
    <property type="entry name" value="Aldedh"/>
    <property type="match status" value="1"/>
</dbReference>
<evidence type="ECO:0000256" key="3">
    <source>
        <dbReference type="PROSITE-ProRule" id="PRU10007"/>
    </source>
</evidence>
<feature type="active site" evidence="3">
    <location>
        <position position="257"/>
    </location>
</feature>
<dbReference type="SUPFAM" id="SSF53720">
    <property type="entry name" value="ALDH-like"/>
    <property type="match status" value="1"/>
</dbReference>
<dbReference type="Proteomes" id="UP000199305">
    <property type="component" value="Unassembled WGS sequence"/>
</dbReference>
<evidence type="ECO:0000259" key="5">
    <source>
        <dbReference type="Pfam" id="PF00171"/>
    </source>
</evidence>
<dbReference type="InterPro" id="IPR029510">
    <property type="entry name" value="Ald_DH_CS_GLU"/>
</dbReference>
<protein>
    <submittedName>
        <fullName evidence="6">Succinate-semialdehyde dehydrogenase / glutarate-semialdehyde dehydrogenase</fullName>
    </submittedName>
</protein>
<dbReference type="Gene3D" id="3.40.309.10">
    <property type="entry name" value="Aldehyde Dehydrogenase, Chain A, domain 2"/>
    <property type="match status" value="1"/>
</dbReference>
<dbReference type="PROSITE" id="PS00070">
    <property type="entry name" value="ALDEHYDE_DEHYDR_CYS"/>
    <property type="match status" value="1"/>
</dbReference>
<dbReference type="CDD" id="cd07103">
    <property type="entry name" value="ALDH_F5_SSADH_GabD"/>
    <property type="match status" value="1"/>
</dbReference>
<dbReference type="PANTHER" id="PTHR43353">
    <property type="entry name" value="SUCCINATE-SEMIALDEHYDE DEHYDROGENASE, MITOCHONDRIAL"/>
    <property type="match status" value="1"/>
</dbReference>
<dbReference type="GO" id="GO:0009450">
    <property type="term" value="P:gamma-aminobutyric acid catabolic process"/>
    <property type="evidence" value="ECO:0007669"/>
    <property type="project" value="InterPro"/>
</dbReference>
<dbReference type="InterPro" id="IPR010102">
    <property type="entry name" value="Succ_semiAld_DH"/>
</dbReference>
<dbReference type="InterPro" id="IPR050740">
    <property type="entry name" value="Aldehyde_DH_Superfamily"/>
</dbReference>
<dbReference type="InterPro" id="IPR016162">
    <property type="entry name" value="Ald_DH_N"/>
</dbReference>
<evidence type="ECO:0000256" key="1">
    <source>
        <dbReference type="ARBA" id="ARBA00009986"/>
    </source>
</evidence>
<comment type="similarity">
    <text evidence="1 4">Belongs to the aldehyde dehydrogenase family.</text>
</comment>
<dbReference type="AlphaFoldDB" id="A0A1G8WY39"/>
<sequence length="487" mass="52041">MLDLKNPALLRKQSYVGGEWIDADSGATLDVTNPANGEVIASIADCGAAETRRAIEAASAAWPAWRDATVKERAGVLRRWYDLIIENVDDLAKILTTEQGKPLSEAATEVKYGANYIEWFSEEAKRIYGDVIAPPSNDKRIVVIKQSVGVTASITPWNFPSAMIARKMAPALAAGCPFVAKPASETPLSALALAALAEEAGIPAGVFNVVAGKSSRDIGAEMTSNPLVRKFTFTGSTAVGKQLQAQCAETIKKTSMELGGNAPFIVFDDADLDAAVKGAIVCKYRNAGQTCVCANRILVQEGVYDAFAEKFSAAVRDLKMGDGREEGVDVGPMINTSAVKDVQSLVEDATSKGAEAVVEGGPSEMGACFYAPTVLTGATDEMKLFKEEIFGPVAPLYKFSTEEEAIRMANDTEFGLASYFYSRDIGRIWRVSEGLEYGMVGINEGIISNEMAPFGGIKQSGVGREGSKYGIDDYIEIKYLCMGGIDQ</sequence>
<gene>
    <name evidence="6" type="ORF">SAMN05216212_0899</name>
</gene>
<accession>A0A1G8WY39</accession>
<dbReference type="FunFam" id="3.40.605.10:FF:000005">
    <property type="entry name" value="Succinate-semialdehyde dehydrogenase I"/>
    <property type="match status" value="1"/>
</dbReference>
<dbReference type="PROSITE" id="PS00687">
    <property type="entry name" value="ALDEHYDE_DEHYDR_GLU"/>
    <property type="match status" value="1"/>
</dbReference>